<dbReference type="GO" id="GO:0033993">
    <property type="term" value="P:response to lipid"/>
    <property type="evidence" value="ECO:0007669"/>
    <property type="project" value="EnsemblMetazoa"/>
</dbReference>
<evidence type="ECO:0000256" key="4">
    <source>
        <dbReference type="ARBA" id="ARBA00022963"/>
    </source>
</evidence>
<evidence type="ECO:0000256" key="3">
    <source>
        <dbReference type="ARBA" id="ARBA00022801"/>
    </source>
</evidence>
<dbReference type="GO" id="GO:0016298">
    <property type="term" value="F:lipase activity"/>
    <property type="evidence" value="ECO:0007669"/>
    <property type="project" value="EnsemblMetazoa"/>
</dbReference>
<evidence type="ECO:0000256" key="8">
    <source>
        <dbReference type="PIRSR" id="PIRSR000862-1"/>
    </source>
</evidence>
<dbReference type="HOGENOM" id="CLU_010974_0_3_1"/>
<evidence type="ECO:0000256" key="6">
    <source>
        <dbReference type="ARBA" id="ARBA00023180"/>
    </source>
</evidence>
<dbReference type="PANTHER" id="PTHR11005">
    <property type="entry name" value="LYSOSOMAL ACID LIPASE-RELATED"/>
    <property type="match status" value="1"/>
</dbReference>
<feature type="active site" description="Charge relay system" evidence="8">
    <location>
        <position position="376"/>
    </location>
</feature>
<dbReference type="InParanoid" id="B4J605"/>
<dbReference type="STRING" id="7222.B4J605"/>
<feature type="active site" description="Charge relay system" evidence="8">
    <location>
        <position position="343"/>
    </location>
</feature>
<keyword evidence="3 7" id="KW-0378">Hydrolase</keyword>
<feature type="signal peptide" evidence="9">
    <location>
        <begin position="1"/>
        <end position="19"/>
    </location>
</feature>
<keyword evidence="6" id="KW-0325">Glycoprotein</keyword>
<name>B4J605_DROGR</name>
<evidence type="ECO:0000256" key="1">
    <source>
        <dbReference type="ARBA" id="ARBA00010701"/>
    </source>
</evidence>
<dbReference type="GO" id="GO:0042593">
    <property type="term" value="P:glucose homeostasis"/>
    <property type="evidence" value="ECO:0007669"/>
    <property type="project" value="EnsemblMetazoa"/>
</dbReference>
<dbReference type="SMR" id="B4J605"/>
<dbReference type="Gene3D" id="3.40.50.1820">
    <property type="entry name" value="alpha/beta hydrolase"/>
    <property type="match status" value="1"/>
</dbReference>
<dbReference type="FunCoup" id="B4J605">
    <property type="interactions" value="36"/>
</dbReference>
<evidence type="ECO:0000256" key="7">
    <source>
        <dbReference type="PIRNR" id="PIRNR000862"/>
    </source>
</evidence>
<dbReference type="ESTHER" id="drogr-b4j605">
    <property type="family name" value="Acidic_Lipase"/>
</dbReference>
<evidence type="ECO:0000256" key="9">
    <source>
        <dbReference type="SAM" id="SignalP"/>
    </source>
</evidence>
<gene>
    <name evidence="11" type="primary">Dgri\GH20794</name>
    <name evidence="11" type="ORF">Dgri_GH20794</name>
</gene>
<dbReference type="MEROPS" id="S33.A85"/>
<evidence type="ECO:0000256" key="2">
    <source>
        <dbReference type="ARBA" id="ARBA00022729"/>
    </source>
</evidence>
<dbReference type="EMBL" id="CH916367">
    <property type="protein sequence ID" value="EDW00848.1"/>
    <property type="molecule type" value="Genomic_DNA"/>
</dbReference>
<feature type="domain" description="Partial AB-hydrolase lipase" evidence="10">
    <location>
        <begin position="34"/>
        <end position="93"/>
    </location>
</feature>
<dbReference type="eggNOG" id="KOG2624">
    <property type="taxonomic scope" value="Eukaryota"/>
</dbReference>
<dbReference type="InterPro" id="IPR006693">
    <property type="entry name" value="AB_hydrolase_lipase"/>
</dbReference>
<keyword evidence="5" id="KW-0443">Lipid metabolism</keyword>
<dbReference type="InterPro" id="IPR029058">
    <property type="entry name" value="AB_hydrolase_fold"/>
</dbReference>
<proteinExistence type="inferred from homology"/>
<dbReference type="Proteomes" id="UP000001070">
    <property type="component" value="Unassembled WGS sequence"/>
</dbReference>
<evidence type="ECO:0000313" key="11">
    <source>
        <dbReference type="EMBL" id="EDW00848.1"/>
    </source>
</evidence>
<feature type="chain" id="PRO_5002808194" description="Lipase" evidence="9">
    <location>
        <begin position="20"/>
        <end position="401"/>
    </location>
</feature>
<keyword evidence="4 7" id="KW-0442">Lipid degradation</keyword>
<reference evidence="11 12" key="1">
    <citation type="journal article" date="2007" name="Nature">
        <title>Evolution of genes and genomes on the Drosophila phylogeny.</title>
        <authorList>
            <consortium name="Drosophila 12 Genomes Consortium"/>
            <person name="Clark A.G."/>
            <person name="Eisen M.B."/>
            <person name="Smith D.R."/>
            <person name="Bergman C.M."/>
            <person name="Oliver B."/>
            <person name="Markow T.A."/>
            <person name="Kaufman T.C."/>
            <person name="Kellis M."/>
            <person name="Gelbart W."/>
            <person name="Iyer V.N."/>
            <person name="Pollard D.A."/>
            <person name="Sackton T.B."/>
            <person name="Larracuente A.M."/>
            <person name="Singh N.D."/>
            <person name="Abad J.P."/>
            <person name="Abt D.N."/>
            <person name="Adryan B."/>
            <person name="Aguade M."/>
            <person name="Akashi H."/>
            <person name="Anderson W.W."/>
            <person name="Aquadro C.F."/>
            <person name="Ardell D.H."/>
            <person name="Arguello R."/>
            <person name="Artieri C.G."/>
            <person name="Barbash D.A."/>
            <person name="Barker D."/>
            <person name="Barsanti P."/>
            <person name="Batterham P."/>
            <person name="Batzoglou S."/>
            <person name="Begun D."/>
            <person name="Bhutkar A."/>
            <person name="Blanco E."/>
            <person name="Bosak S.A."/>
            <person name="Bradley R.K."/>
            <person name="Brand A.D."/>
            <person name="Brent M.R."/>
            <person name="Brooks A.N."/>
            <person name="Brown R.H."/>
            <person name="Butlin R.K."/>
            <person name="Caggese C."/>
            <person name="Calvi B.R."/>
            <person name="Bernardo de Carvalho A."/>
            <person name="Caspi A."/>
            <person name="Castrezana S."/>
            <person name="Celniker S.E."/>
            <person name="Chang J.L."/>
            <person name="Chapple C."/>
            <person name="Chatterji S."/>
            <person name="Chinwalla A."/>
            <person name="Civetta A."/>
            <person name="Clifton S.W."/>
            <person name="Comeron J.M."/>
            <person name="Costello J.C."/>
            <person name="Coyne J.A."/>
            <person name="Daub J."/>
            <person name="David R.G."/>
            <person name="Delcher A.L."/>
            <person name="Delehaunty K."/>
            <person name="Do C.B."/>
            <person name="Ebling H."/>
            <person name="Edwards K."/>
            <person name="Eickbush T."/>
            <person name="Evans J.D."/>
            <person name="Filipski A."/>
            <person name="Findeiss S."/>
            <person name="Freyhult E."/>
            <person name="Fulton L."/>
            <person name="Fulton R."/>
            <person name="Garcia A.C."/>
            <person name="Gardiner A."/>
            <person name="Garfield D.A."/>
            <person name="Garvin B.E."/>
            <person name="Gibson G."/>
            <person name="Gilbert D."/>
            <person name="Gnerre S."/>
            <person name="Godfrey J."/>
            <person name="Good R."/>
            <person name="Gotea V."/>
            <person name="Gravely B."/>
            <person name="Greenberg A.J."/>
            <person name="Griffiths-Jones S."/>
            <person name="Gross S."/>
            <person name="Guigo R."/>
            <person name="Gustafson E.A."/>
            <person name="Haerty W."/>
            <person name="Hahn M.W."/>
            <person name="Halligan D.L."/>
            <person name="Halpern A.L."/>
            <person name="Halter G.M."/>
            <person name="Han M.V."/>
            <person name="Heger A."/>
            <person name="Hillier L."/>
            <person name="Hinrichs A.S."/>
            <person name="Holmes I."/>
            <person name="Hoskins R.A."/>
            <person name="Hubisz M.J."/>
            <person name="Hultmark D."/>
            <person name="Huntley M.A."/>
            <person name="Jaffe D.B."/>
            <person name="Jagadeeshan S."/>
            <person name="Jeck W.R."/>
            <person name="Johnson J."/>
            <person name="Jones C.D."/>
            <person name="Jordan W.C."/>
            <person name="Karpen G.H."/>
            <person name="Kataoka E."/>
            <person name="Keightley P.D."/>
            <person name="Kheradpour P."/>
            <person name="Kirkness E.F."/>
            <person name="Koerich L.B."/>
            <person name="Kristiansen K."/>
            <person name="Kudrna D."/>
            <person name="Kulathinal R.J."/>
            <person name="Kumar S."/>
            <person name="Kwok R."/>
            <person name="Lander E."/>
            <person name="Langley C.H."/>
            <person name="Lapoint R."/>
            <person name="Lazzaro B.P."/>
            <person name="Lee S.J."/>
            <person name="Levesque L."/>
            <person name="Li R."/>
            <person name="Lin C.F."/>
            <person name="Lin M.F."/>
            <person name="Lindblad-Toh K."/>
            <person name="Llopart A."/>
            <person name="Long M."/>
            <person name="Low L."/>
            <person name="Lozovsky E."/>
            <person name="Lu J."/>
            <person name="Luo M."/>
            <person name="Machado C.A."/>
            <person name="Makalowski W."/>
            <person name="Marzo M."/>
            <person name="Matsuda M."/>
            <person name="Matzkin L."/>
            <person name="McAllister B."/>
            <person name="McBride C.S."/>
            <person name="McKernan B."/>
            <person name="McKernan K."/>
            <person name="Mendez-Lago M."/>
            <person name="Minx P."/>
            <person name="Mollenhauer M.U."/>
            <person name="Montooth K."/>
            <person name="Mount S.M."/>
            <person name="Mu X."/>
            <person name="Myers E."/>
            <person name="Negre B."/>
            <person name="Newfeld S."/>
            <person name="Nielsen R."/>
            <person name="Noor M.A."/>
            <person name="O'Grady P."/>
            <person name="Pachter L."/>
            <person name="Papaceit M."/>
            <person name="Parisi M.J."/>
            <person name="Parisi M."/>
            <person name="Parts L."/>
            <person name="Pedersen J.S."/>
            <person name="Pesole G."/>
            <person name="Phillippy A.M."/>
            <person name="Ponting C.P."/>
            <person name="Pop M."/>
            <person name="Porcelli D."/>
            <person name="Powell J.R."/>
            <person name="Prohaska S."/>
            <person name="Pruitt K."/>
            <person name="Puig M."/>
            <person name="Quesneville H."/>
            <person name="Ram K.R."/>
            <person name="Rand D."/>
            <person name="Rasmussen M.D."/>
            <person name="Reed L.K."/>
            <person name="Reenan R."/>
            <person name="Reily A."/>
            <person name="Remington K.A."/>
            <person name="Rieger T.T."/>
            <person name="Ritchie M.G."/>
            <person name="Robin C."/>
            <person name="Rogers Y.H."/>
            <person name="Rohde C."/>
            <person name="Rozas J."/>
            <person name="Rubenfield M.J."/>
            <person name="Ruiz A."/>
            <person name="Russo S."/>
            <person name="Salzberg S.L."/>
            <person name="Sanchez-Gracia A."/>
            <person name="Saranga D.J."/>
            <person name="Sato H."/>
            <person name="Schaeffer S.W."/>
            <person name="Schatz M.C."/>
            <person name="Schlenke T."/>
            <person name="Schwartz R."/>
            <person name="Segarra C."/>
            <person name="Singh R.S."/>
            <person name="Sirot L."/>
            <person name="Sirota M."/>
            <person name="Sisneros N.B."/>
            <person name="Smith C.D."/>
            <person name="Smith T.F."/>
            <person name="Spieth J."/>
            <person name="Stage D.E."/>
            <person name="Stark A."/>
            <person name="Stephan W."/>
            <person name="Strausberg R.L."/>
            <person name="Strempel S."/>
            <person name="Sturgill D."/>
            <person name="Sutton G."/>
            <person name="Sutton G.G."/>
            <person name="Tao W."/>
            <person name="Teichmann S."/>
            <person name="Tobari Y.N."/>
            <person name="Tomimura Y."/>
            <person name="Tsolas J.M."/>
            <person name="Valente V.L."/>
            <person name="Venter E."/>
            <person name="Venter J.C."/>
            <person name="Vicario S."/>
            <person name="Vieira F.G."/>
            <person name="Vilella A.J."/>
            <person name="Villasante A."/>
            <person name="Walenz B."/>
            <person name="Wang J."/>
            <person name="Wasserman M."/>
            <person name="Watts T."/>
            <person name="Wilson D."/>
            <person name="Wilson R.K."/>
            <person name="Wing R.A."/>
            <person name="Wolfner M.F."/>
            <person name="Wong A."/>
            <person name="Wong G.K."/>
            <person name="Wu C.I."/>
            <person name="Wu G."/>
            <person name="Yamamoto D."/>
            <person name="Yang H.P."/>
            <person name="Yang S.P."/>
            <person name="Yorke J.A."/>
            <person name="Yoshida K."/>
            <person name="Zdobnov E."/>
            <person name="Zhang P."/>
            <person name="Zhang Y."/>
            <person name="Zimin A.V."/>
            <person name="Baldwin J."/>
            <person name="Abdouelleil A."/>
            <person name="Abdulkadir J."/>
            <person name="Abebe A."/>
            <person name="Abera B."/>
            <person name="Abreu J."/>
            <person name="Acer S.C."/>
            <person name="Aftuck L."/>
            <person name="Alexander A."/>
            <person name="An P."/>
            <person name="Anderson E."/>
            <person name="Anderson S."/>
            <person name="Arachi H."/>
            <person name="Azer M."/>
            <person name="Bachantsang P."/>
            <person name="Barry A."/>
            <person name="Bayul T."/>
            <person name="Berlin A."/>
            <person name="Bessette D."/>
            <person name="Bloom T."/>
            <person name="Blye J."/>
            <person name="Boguslavskiy L."/>
            <person name="Bonnet C."/>
            <person name="Boukhgalter B."/>
            <person name="Bourzgui I."/>
            <person name="Brown A."/>
            <person name="Cahill P."/>
            <person name="Channer S."/>
            <person name="Cheshatsang Y."/>
            <person name="Chuda L."/>
            <person name="Citroen M."/>
            <person name="Collymore A."/>
            <person name="Cooke P."/>
            <person name="Costello M."/>
            <person name="D'Aco K."/>
            <person name="Daza R."/>
            <person name="De Haan G."/>
            <person name="DeGray S."/>
            <person name="DeMaso C."/>
            <person name="Dhargay N."/>
            <person name="Dooley K."/>
            <person name="Dooley E."/>
            <person name="Doricent M."/>
            <person name="Dorje P."/>
            <person name="Dorjee K."/>
            <person name="Dupes A."/>
            <person name="Elong R."/>
            <person name="Falk J."/>
            <person name="Farina A."/>
            <person name="Faro S."/>
            <person name="Ferguson D."/>
            <person name="Fisher S."/>
            <person name="Foley C.D."/>
            <person name="Franke A."/>
            <person name="Friedrich D."/>
            <person name="Gadbois L."/>
            <person name="Gearin G."/>
            <person name="Gearin C.R."/>
            <person name="Giannoukos G."/>
            <person name="Goode T."/>
            <person name="Graham J."/>
            <person name="Grandbois E."/>
            <person name="Grewal S."/>
            <person name="Gyaltsen K."/>
            <person name="Hafez N."/>
            <person name="Hagos B."/>
            <person name="Hall J."/>
            <person name="Henson C."/>
            <person name="Hollinger A."/>
            <person name="Honan T."/>
            <person name="Huard M.D."/>
            <person name="Hughes L."/>
            <person name="Hurhula B."/>
            <person name="Husby M.E."/>
            <person name="Kamat A."/>
            <person name="Kanga B."/>
            <person name="Kashin S."/>
            <person name="Khazanovich D."/>
            <person name="Kisner P."/>
            <person name="Lance K."/>
            <person name="Lara M."/>
            <person name="Lee W."/>
            <person name="Lennon N."/>
            <person name="Letendre F."/>
            <person name="LeVine R."/>
            <person name="Lipovsky A."/>
            <person name="Liu X."/>
            <person name="Liu J."/>
            <person name="Liu S."/>
            <person name="Lokyitsang T."/>
            <person name="Lokyitsang Y."/>
            <person name="Lubonja R."/>
            <person name="Lui A."/>
            <person name="MacDonald P."/>
            <person name="Magnisalis V."/>
            <person name="Maru K."/>
            <person name="Matthews C."/>
            <person name="McCusker W."/>
            <person name="McDonough S."/>
            <person name="Mehta T."/>
            <person name="Meldrim J."/>
            <person name="Meneus L."/>
            <person name="Mihai O."/>
            <person name="Mihalev A."/>
            <person name="Mihova T."/>
            <person name="Mittelman R."/>
            <person name="Mlenga V."/>
            <person name="Montmayeur A."/>
            <person name="Mulrain L."/>
            <person name="Navidi A."/>
            <person name="Naylor J."/>
            <person name="Negash T."/>
            <person name="Nguyen T."/>
            <person name="Nguyen N."/>
            <person name="Nicol R."/>
            <person name="Norbu C."/>
            <person name="Norbu N."/>
            <person name="Novod N."/>
            <person name="O'Neill B."/>
            <person name="Osman S."/>
            <person name="Markiewicz E."/>
            <person name="Oyono O.L."/>
            <person name="Patti C."/>
            <person name="Phunkhang P."/>
            <person name="Pierre F."/>
            <person name="Priest M."/>
            <person name="Raghuraman S."/>
            <person name="Rege F."/>
            <person name="Reyes R."/>
            <person name="Rise C."/>
            <person name="Rogov P."/>
            <person name="Ross K."/>
            <person name="Ryan E."/>
            <person name="Settipalli S."/>
            <person name="Shea T."/>
            <person name="Sherpa N."/>
            <person name="Shi L."/>
            <person name="Shih D."/>
            <person name="Sparrow T."/>
            <person name="Spaulding J."/>
            <person name="Stalker J."/>
            <person name="Stange-Thomann N."/>
            <person name="Stavropoulos S."/>
            <person name="Stone C."/>
            <person name="Strader C."/>
            <person name="Tesfaye S."/>
            <person name="Thomson T."/>
            <person name="Thoulutsang Y."/>
            <person name="Thoulutsang D."/>
            <person name="Topham K."/>
            <person name="Topping I."/>
            <person name="Tsamla T."/>
            <person name="Vassiliev H."/>
            <person name="Vo A."/>
            <person name="Wangchuk T."/>
            <person name="Wangdi T."/>
            <person name="Weiand M."/>
            <person name="Wilkinson J."/>
            <person name="Wilson A."/>
            <person name="Yadav S."/>
            <person name="Young G."/>
            <person name="Yu Q."/>
            <person name="Zembek L."/>
            <person name="Zhong D."/>
            <person name="Zimmer A."/>
            <person name="Zwirko Z."/>
            <person name="Jaffe D.B."/>
            <person name="Alvarez P."/>
            <person name="Brockman W."/>
            <person name="Butler J."/>
            <person name="Chin C."/>
            <person name="Gnerre S."/>
            <person name="Grabherr M."/>
            <person name="Kleber M."/>
            <person name="Mauceli E."/>
            <person name="MacCallum I."/>
        </authorList>
    </citation>
    <scope>NUCLEOTIDE SEQUENCE [LARGE SCALE GENOMIC DNA]</scope>
    <source>
        <strain evidence="12">Tucson 15287-2541.00</strain>
    </source>
</reference>
<dbReference type="KEGG" id="dgr:6559834"/>
<dbReference type="SUPFAM" id="SSF53474">
    <property type="entry name" value="alpha/beta-Hydrolases"/>
    <property type="match status" value="1"/>
</dbReference>
<keyword evidence="12" id="KW-1185">Reference proteome</keyword>
<keyword evidence="2 9" id="KW-0732">Signal</keyword>
<dbReference type="PIRSF" id="PIRSF000862">
    <property type="entry name" value="Steryl_ester_lip"/>
    <property type="match status" value="1"/>
</dbReference>
<sequence>MGLLQFLVVQLFLAFIVTALPPNAGRSSSVTTVSLVKKFGYPIEEHQVQTSDGYILTMHRIPYSSKTGNVGGERKVMFLQHGLLCSSSDWVLSGPENGLAFILSDAGYDVWMGNARGNTYSKKHATKSPLFQPFWNFEWHDIGIYDLPAMIDYVLYMTGEQKLQYVGHSQGTTSFFVLNSMVKRFKSRIRSAHLLAPVAWMEHMESPLAKVAGPLLGQPNALVELFGSAEFMPSTKAMELMGSIMCRDQAVSQVICTNSLFLMGGWDSPYLNATMIPDIMATTPAGCSINQLFHYLQEYQSGYFRQFDYGSIRNKKEYNNKAPPNYDVEGMDVPIYLYYSDNDYFASLIDVDLLRRTMNPSALKRAYRMPEAKWNHLDFLWGLNIKEILYDTVLDDIINAD</sequence>
<protein>
    <recommendedName>
        <fullName evidence="7">Lipase</fullName>
    </recommendedName>
</protein>
<evidence type="ECO:0000259" key="10">
    <source>
        <dbReference type="Pfam" id="PF04083"/>
    </source>
</evidence>
<dbReference type="PhylomeDB" id="B4J605"/>
<dbReference type="OrthoDB" id="9974421at2759"/>
<dbReference type="FunFam" id="3.40.50.1820:FF:000021">
    <property type="entry name" value="Lipase"/>
    <property type="match status" value="1"/>
</dbReference>
<organism evidence="12">
    <name type="scientific">Drosophila grimshawi</name>
    <name type="common">Hawaiian fruit fly</name>
    <name type="synonym">Idiomyia grimshawi</name>
    <dbReference type="NCBI Taxonomy" id="7222"/>
    <lineage>
        <taxon>Eukaryota</taxon>
        <taxon>Metazoa</taxon>
        <taxon>Ecdysozoa</taxon>
        <taxon>Arthropoda</taxon>
        <taxon>Hexapoda</taxon>
        <taxon>Insecta</taxon>
        <taxon>Pterygota</taxon>
        <taxon>Neoptera</taxon>
        <taxon>Endopterygota</taxon>
        <taxon>Diptera</taxon>
        <taxon>Brachycera</taxon>
        <taxon>Muscomorpha</taxon>
        <taxon>Ephydroidea</taxon>
        <taxon>Drosophilidae</taxon>
        <taxon>Drosophila</taxon>
        <taxon>Hawaiian Drosophila</taxon>
    </lineage>
</organism>
<dbReference type="GO" id="GO:0005615">
    <property type="term" value="C:extracellular space"/>
    <property type="evidence" value="ECO:0007669"/>
    <property type="project" value="EnsemblMetazoa"/>
</dbReference>
<dbReference type="OMA" id="WGLNVKE"/>
<evidence type="ECO:0000256" key="5">
    <source>
        <dbReference type="ARBA" id="ARBA00023098"/>
    </source>
</evidence>
<evidence type="ECO:0000313" key="12">
    <source>
        <dbReference type="Proteomes" id="UP000001070"/>
    </source>
</evidence>
<dbReference type="InterPro" id="IPR025483">
    <property type="entry name" value="Lipase_euk"/>
</dbReference>
<dbReference type="Pfam" id="PF04083">
    <property type="entry name" value="Abhydro_lipase"/>
    <property type="match status" value="1"/>
</dbReference>
<feature type="active site" description="Nucleophile" evidence="8">
    <location>
        <position position="169"/>
    </location>
</feature>
<comment type="similarity">
    <text evidence="1 7">Belongs to the AB hydrolase superfamily. Lipase family.</text>
</comment>
<dbReference type="AlphaFoldDB" id="B4J605"/>
<accession>B4J605</accession>
<dbReference type="GO" id="GO:0016042">
    <property type="term" value="P:lipid catabolic process"/>
    <property type="evidence" value="ECO:0007669"/>
    <property type="project" value="UniProtKB-KW"/>
</dbReference>